<reference evidence="1" key="1">
    <citation type="submission" date="2016-06" db="UniProtKB">
        <authorList>
            <consortium name="WormBaseParasite"/>
        </authorList>
    </citation>
    <scope>IDENTIFICATION</scope>
</reference>
<protein>
    <submittedName>
        <fullName evidence="1">Ras-GEF domain-containing protein</fullName>
    </submittedName>
</protein>
<organism evidence="1">
    <name type="scientific">Gongylonema pulchrum</name>
    <dbReference type="NCBI Taxonomy" id="637853"/>
    <lineage>
        <taxon>Eukaryota</taxon>
        <taxon>Metazoa</taxon>
        <taxon>Ecdysozoa</taxon>
        <taxon>Nematoda</taxon>
        <taxon>Chromadorea</taxon>
        <taxon>Rhabditida</taxon>
        <taxon>Spirurina</taxon>
        <taxon>Spiruromorpha</taxon>
        <taxon>Spiruroidea</taxon>
        <taxon>Gongylonematidae</taxon>
        <taxon>Gongylonema</taxon>
    </lineage>
</organism>
<sequence length="154" mass="18005">LLFHLISEGFGTEADIIKFDQLVTNAGEKEKILNSELEKNPRNIFLLWMLLRFKIKSNPEDLKAIHELFKRATEEMCEGNHVGADIYKLIIDWAICYSKEHVPDYFAQAAFRSPPLIACEMRALHLCYLSSVCPNKPDLYRETYFKYTQYPPNR</sequence>
<accession>A0A183CZ94</accession>
<proteinExistence type="predicted"/>
<dbReference type="WBParaSite" id="GPUH_0000178901-mRNA-1">
    <property type="protein sequence ID" value="GPUH_0000178901-mRNA-1"/>
    <property type="gene ID" value="GPUH_0000178901"/>
</dbReference>
<evidence type="ECO:0000313" key="1">
    <source>
        <dbReference type="WBParaSite" id="GPUH_0000178901-mRNA-1"/>
    </source>
</evidence>
<name>A0A183CZ94_9BILA</name>
<dbReference type="AlphaFoldDB" id="A0A183CZ94"/>